<evidence type="ECO:0000313" key="1">
    <source>
        <dbReference type="EMBL" id="TFJ98972.1"/>
    </source>
</evidence>
<dbReference type="AlphaFoldDB" id="A0A4D9DVT1"/>
<evidence type="ECO:0000313" key="2">
    <source>
        <dbReference type="Proteomes" id="UP000297703"/>
    </source>
</evidence>
<accession>A0A4D9DVT1</accession>
<gene>
    <name evidence="1" type="ORF">DR999_PMT19071</name>
</gene>
<dbReference type="GO" id="GO:0032259">
    <property type="term" value="P:methylation"/>
    <property type="evidence" value="ECO:0007669"/>
    <property type="project" value="UniProtKB-KW"/>
</dbReference>
<keyword evidence="1" id="KW-0808">Transferase</keyword>
<dbReference type="EMBL" id="QXTE01000358">
    <property type="protein sequence ID" value="TFJ98972.1"/>
    <property type="molecule type" value="Genomic_DNA"/>
</dbReference>
<dbReference type="GO" id="GO:0008168">
    <property type="term" value="F:methyltransferase activity"/>
    <property type="evidence" value="ECO:0007669"/>
    <property type="project" value="UniProtKB-KW"/>
</dbReference>
<organism evidence="1 2">
    <name type="scientific">Platysternon megacephalum</name>
    <name type="common">big-headed turtle</name>
    <dbReference type="NCBI Taxonomy" id="55544"/>
    <lineage>
        <taxon>Eukaryota</taxon>
        <taxon>Metazoa</taxon>
        <taxon>Chordata</taxon>
        <taxon>Craniata</taxon>
        <taxon>Vertebrata</taxon>
        <taxon>Euteleostomi</taxon>
        <taxon>Archelosauria</taxon>
        <taxon>Testudinata</taxon>
        <taxon>Testudines</taxon>
        <taxon>Cryptodira</taxon>
        <taxon>Durocryptodira</taxon>
        <taxon>Testudinoidea</taxon>
        <taxon>Platysternidae</taxon>
        <taxon>Platysternon</taxon>
    </lineage>
</organism>
<keyword evidence="2" id="KW-1185">Reference proteome</keyword>
<sequence length="123" mass="13997">MFEEVAFAIYFTIYSRENGSVTEGKYFLHLLVGIQLQKRLYAIHFALQVQQKGESSLDCVLLLVPKLSWATILTVLCSVNGKSPLSSSRLVSAAHTHCTQQKFQSIRQMGPSRWKGRKETYEQ</sequence>
<keyword evidence="1" id="KW-0489">Methyltransferase</keyword>
<protein>
    <submittedName>
        <fullName evidence="1">Histone-lysine N-methyltransferase SUV39H1</fullName>
    </submittedName>
</protein>
<dbReference type="Proteomes" id="UP000297703">
    <property type="component" value="Unassembled WGS sequence"/>
</dbReference>
<reference evidence="1 2" key="2">
    <citation type="submission" date="2019-04" db="EMBL/GenBank/DDBJ databases">
        <title>The genome sequence of big-headed turtle.</title>
        <authorList>
            <person name="Gong S."/>
        </authorList>
    </citation>
    <scope>NUCLEOTIDE SEQUENCE [LARGE SCALE GENOMIC DNA]</scope>
    <source>
        <strain evidence="1">DO16091913</strain>
        <tissue evidence="1">Muscle</tissue>
    </source>
</reference>
<reference evidence="1 2" key="1">
    <citation type="submission" date="2019-04" db="EMBL/GenBank/DDBJ databases">
        <title>Draft genome of the big-headed turtle Platysternon megacephalum.</title>
        <authorList>
            <person name="Gong S."/>
        </authorList>
    </citation>
    <scope>NUCLEOTIDE SEQUENCE [LARGE SCALE GENOMIC DNA]</scope>
    <source>
        <strain evidence="1">DO16091913</strain>
        <tissue evidence="1">Muscle</tissue>
    </source>
</reference>
<comment type="caution">
    <text evidence="1">The sequence shown here is derived from an EMBL/GenBank/DDBJ whole genome shotgun (WGS) entry which is preliminary data.</text>
</comment>
<proteinExistence type="predicted"/>
<name>A0A4D9DVT1_9SAUR</name>